<dbReference type="PRINTS" id="PR00111">
    <property type="entry name" value="ABHYDROLASE"/>
</dbReference>
<protein>
    <submittedName>
        <fullName evidence="3">Alpha/beta hydrolase</fullName>
    </submittedName>
</protein>
<evidence type="ECO:0000259" key="2">
    <source>
        <dbReference type="Pfam" id="PF00561"/>
    </source>
</evidence>
<dbReference type="EMBL" id="BJMH01000005">
    <property type="protein sequence ID" value="GEB31731.1"/>
    <property type="molecule type" value="Genomic_DNA"/>
</dbReference>
<gene>
    <name evidence="3" type="ORF">BPA01_13110</name>
</gene>
<dbReference type="STRING" id="54914.AV540_21090"/>
<dbReference type="InterPro" id="IPR000073">
    <property type="entry name" value="AB_hydrolase_1"/>
</dbReference>
<keyword evidence="1 3" id="KW-0378">Hydrolase</keyword>
<dbReference type="AlphaFoldDB" id="A0A4Y3PMU1"/>
<dbReference type="PRINTS" id="PR00412">
    <property type="entry name" value="EPOXHYDRLASE"/>
</dbReference>
<dbReference type="SMR" id="A0A4Y3PMU1"/>
<feature type="domain" description="AB hydrolase-1" evidence="2">
    <location>
        <begin position="25"/>
        <end position="251"/>
    </location>
</feature>
<reference evidence="3 4" key="1">
    <citation type="submission" date="2019-06" db="EMBL/GenBank/DDBJ databases">
        <title>Whole genome shotgun sequence of Brevibacillus parabrevis NBRC 12334.</title>
        <authorList>
            <person name="Hosoyama A."/>
            <person name="Uohara A."/>
            <person name="Ohji S."/>
            <person name="Ichikawa N."/>
        </authorList>
    </citation>
    <scope>NUCLEOTIDE SEQUENCE [LARGE SCALE GENOMIC DNA]</scope>
    <source>
        <strain evidence="3 4">NBRC 12334</strain>
    </source>
</reference>
<sequence>MHMRKEIQLTNGVKLAYVEEGTGEAVVLLHGFCGSSRYWDKLIPLLSRTHRVLAVDLRGHGHSAAPDEPYSMERFAEDIALWAEAAGLAKFHLFGHSLGGYVTLAFAEKHADKLASFGLIHSTPFPDDEAAKANRNKGADSIRENGMEPFIKALVPKLFAPDHVASLTQEVQTAKDIGFATSPVGAIQTLYAMRDRPDRNHVLQETALPVLLVAGAKDQIIPVEKTFTVERSHVVHRLLPDAGHMGMLEAPEQLSEAIADFVGKNSKSAPSA</sequence>
<dbReference type="Gene3D" id="3.40.50.1820">
    <property type="entry name" value="alpha/beta hydrolase"/>
    <property type="match status" value="1"/>
</dbReference>
<name>A0A4Y3PMU1_BREPA</name>
<accession>A0A4Y3PMU1</accession>
<dbReference type="PANTHER" id="PTHR43798:SF31">
    <property type="entry name" value="AB HYDROLASE SUPERFAMILY PROTEIN YCLE"/>
    <property type="match status" value="1"/>
</dbReference>
<dbReference type="Pfam" id="PF00561">
    <property type="entry name" value="Abhydrolase_1"/>
    <property type="match status" value="1"/>
</dbReference>
<dbReference type="PANTHER" id="PTHR43798">
    <property type="entry name" value="MONOACYLGLYCEROL LIPASE"/>
    <property type="match status" value="1"/>
</dbReference>
<dbReference type="GO" id="GO:0016787">
    <property type="term" value="F:hydrolase activity"/>
    <property type="evidence" value="ECO:0007669"/>
    <property type="project" value="UniProtKB-KW"/>
</dbReference>
<dbReference type="InterPro" id="IPR050266">
    <property type="entry name" value="AB_hydrolase_sf"/>
</dbReference>
<dbReference type="InterPro" id="IPR029058">
    <property type="entry name" value="AB_hydrolase_fold"/>
</dbReference>
<comment type="caution">
    <text evidence="3">The sequence shown here is derived from an EMBL/GenBank/DDBJ whole genome shotgun (WGS) entry which is preliminary data.</text>
</comment>
<dbReference type="SUPFAM" id="SSF53474">
    <property type="entry name" value="alpha/beta-Hydrolases"/>
    <property type="match status" value="1"/>
</dbReference>
<dbReference type="InterPro" id="IPR000639">
    <property type="entry name" value="Epox_hydrolase-like"/>
</dbReference>
<dbReference type="Proteomes" id="UP000316882">
    <property type="component" value="Unassembled WGS sequence"/>
</dbReference>
<evidence type="ECO:0000256" key="1">
    <source>
        <dbReference type="ARBA" id="ARBA00022801"/>
    </source>
</evidence>
<dbReference type="GO" id="GO:0016020">
    <property type="term" value="C:membrane"/>
    <property type="evidence" value="ECO:0007669"/>
    <property type="project" value="TreeGrafter"/>
</dbReference>
<evidence type="ECO:0000313" key="3">
    <source>
        <dbReference type="EMBL" id="GEB31731.1"/>
    </source>
</evidence>
<organism evidence="3 4">
    <name type="scientific">Brevibacillus parabrevis</name>
    <dbReference type="NCBI Taxonomy" id="54914"/>
    <lineage>
        <taxon>Bacteria</taxon>
        <taxon>Bacillati</taxon>
        <taxon>Bacillota</taxon>
        <taxon>Bacilli</taxon>
        <taxon>Bacillales</taxon>
        <taxon>Paenibacillaceae</taxon>
        <taxon>Brevibacillus</taxon>
    </lineage>
</organism>
<proteinExistence type="predicted"/>
<keyword evidence="4" id="KW-1185">Reference proteome</keyword>
<evidence type="ECO:0000313" key="4">
    <source>
        <dbReference type="Proteomes" id="UP000316882"/>
    </source>
</evidence>